<name>A0AAJ7FTZ2_CEPCN</name>
<feature type="transmembrane region" description="Helical" evidence="10">
    <location>
        <begin position="351"/>
        <end position="376"/>
    </location>
</feature>
<keyword evidence="5 10" id="KW-1133">Transmembrane helix</keyword>
<evidence type="ECO:0000313" key="13">
    <source>
        <dbReference type="RefSeq" id="XP_015608084.1"/>
    </source>
</evidence>
<keyword evidence="7 10" id="KW-0472">Membrane</keyword>
<feature type="transmembrane region" description="Helical" evidence="10">
    <location>
        <begin position="123"/>
        <end position="146"/>
    </location>
</feature>
<dbReference type="Proteomes" id="UP000694920">
    <property type="component" value="Unplaced"/>
</dbReference>
<evidence type="ECO:0000256" key="7">
    <source>
        <dbReference type="ARBA" id="ARBA00023136"/>
    </source>
</evidence>
<feature type="domain" description="G-protein coupled receptors family 1 profile" evidence="11">
    <location>
        <begin position="100"/>
        <end position="374"/>
    </location>
</feature>
<keyword evidence="8 13" id="KW-0675">Receptor</keyword>
<evidence type="ECO:0000256" key="6">
    <source>
        <dbReference type="ARBA" id="ARBA00023040"/>
    </source>
</evidence>
<dbReference type="PANTHER" id="PTHR24249">
    <property type="entry name" value="HISTAMINE RECEPTOR-RELATED G-PROTEIN COUPLED RECEPTOR"/>
    <property type="match status" value="1"/>
</dbReference>
<dbReference type="RefSeq" id="XP_024946710.1">
    <property type="nucleotide sequence ID" value="XM_025090942.1"/>
</dbReference>
<feature type="transmembrane region" description="Helical" evidence="10">
    <location>
        <begin position="205"/>
        <end position="226"/>
    </location>
</feature>
<evidence type="ECO:0000256" key="4">
    <source>
        <dbReference type="ARBA" id="ARBA00022692"/>
    </source>
</evidence>
<evidence type="ECO:0000313" key="15">
    <source>
        <dbReference type="RefSeq" id="XP_024946710.1"/>
    </source>
</evidence>
<feature type="transmembrane region" description="Helical" evidence="10">
    <location>
        <begin position="315"/>
        <end position="336"/>
    </location>
</feature>
<keyword evidence="4 10" id="KW-0812">Transmembrane</keyword>
<keyword evidence="12" id="KW-1185">Reference proteome</keyword>
<reference evidence="13 14" key="1">
    <citation type="submission" date="2025-04" db="UniProtKB">
        <authorList>
            <consortium name="RefSeq"/>
        </authorList>
    </citation>
    <scope>IDENTIFICATION</scope>
</reference>
<keyword evidence="6" id="KW-0297">G-protein coupled receptor</keyword>
<keyword evidence="9" id="KW-0807">Transducer</keyword>
<sequence length="461" mass="51185">MKVLEDQTSGQDMMVQSSQTRLRHALHRLHRGILITSSTLTPNLSTSDPLDAILDGRNGSVLEGNDSSVPDEAKVDETTRKLYLYCTPPLIFLCILSVAINLRILLSVHWIRRPLSPTLHISLSLAAADAFSGIALAVGLIMNSFIPIALGHTLSGVQCFLMGLEAVRLGSIIITVAHLMALAVNHYLGILRPLHYLSIMTHRNTTFLIVLLWILPLSFFLAYFSLVENEGFQSKGCLQTSFLLHKKFRLMFSSLFFCPFIVMVCIYTHIFHIVRKHQASRLRFSRAGSLHRGTNGVQQNSSQQMARSVKAIHTTLYILGSYVVGWMPGTILYTLVCKDCLLDLSGLTKNGIFFVICAVNLLIILKTIVNPIIYAARMQEIKVATRRMRGWFCGCLGQTSGSEAIGMGHSSEGIQSNRPSLSRTAVCRWTSNMSIRNPRNGSYTYTYTGNGAQHVHTNTVL</sequence>
<dbReference type="CDD" id="cd00637">
    <property type="entry name" value="7tm_classA_rhodopsin-like"/>
    <property type="match status" value="1"/>
</dbReference>
<dbReference type="PRINTS" id="PR00237">
    <property type="entry name" value="GPCRRHODOPSN"/>
</dbReference>
<feature type="transmembrane region" description="Helical" evidence="10">
    <location>
        <begin position="90"/>
        <end position="111"/>
    </location>
</feature>
<evidence type="ECO:0000256" key="9">
    <source>
        <dbReference type="ARBA" id="ARBA00023224"/>
    </source>
</evidence>
<dbReference type="GeneID" id="107273933"/>
<evidence type="ECO:0000256" key="10">
    <source>
        <dbReference type="SAM" id="Phobius"/>
    </source>
</evidence>
<dbReference type="GO" id="GO:0004930">
    <property type="term" value="F:G protein-coupled receptor activity"/>
    <property type="evidence" value="ECO:0007669"/>
    <property type="project" value="UniProtKB-KW"/>
</dbReference>
<dbReference type="RefSeq" id="XP_024946709.1">
    <property type="nucleotide sequence ID" value="XM_025090941.1"/>
</dbReference>
<evidence type="ECO:0000256" key="3">
    <source>
        <dbReference type="ARBA" id="ARBA00022475"/>
    </source>
</evidence>
<organism evidence="12 13">
    <name type="scientific">Cephus cinctus</name>
    <name type="common">Wheat stem sawfly</name>
    <dbReference type="NCBI Taxonomy" id="211228"/>
    <lineage>
        <taxon>Eukaryota</taxon>
        <taxon>Metazoa</taxon>
        <taxon>Ecdysozoa</taxon>
        <taxon>Arthropoda</taxon>
        <taxon>Hexapoda</taxon>
        <taxon>Insecta</taxon>
        <taxon>Pterygota</taxon>
        <taxon>Neoptera</taxon>
        <taxon>Endopterygota</taxon>
        <taxon>Hymenoptera</taxon>
        <taxon>Cephoidea</taxon>
        <taxon>Cephidae</taxon>
        <taxon>Cephus</taxon>
    </lineage>
</organism>
<feature type="transmembrane region" description="Helical" evidence="10">
    <location>
        <begin position="166"/>
        <end position="184"/>
    </location>
</feature>
<dbReference type="InterPro" id="IPR017452">
    <property type="entry name" value="GPCR_Rhodpsn_7TM"/>
</dbReference>
<evidence type="ECO:0000313" key="14">
    <source>
        <dbReference type="RefSeq" id="XP_024946709.1"/>
    </source>
</evidence>
<proteinExistence type="inferred from homology"/>
<accession>A0AAJ7FTZ2</accession>
<dbReference type="AlphaFoldDB" id="A0AAJ7FTZ2"/>
<feature type="transmembrane region" description="Helical" evidence="10">
    <location>
        <begin position="250"/>
        <end position="274"/>
    </location>
</feature>
<dbReference type="Gene3D" id="1.20.1070.10">
    <property type="entry name" value="Rhodopsin 7-helix transmembrane proteins"/>
    <property type="match status" value="1"/>
</dbReference>
<dbReference type="KEGG" id="ccin:107273933"/>
<protein>
    <submittedName>
        <fullName evidence="13 14">Trace amine-associated receptor 8a</fullName>
    </submittedName>
</protein>
<evidence type="ECO:0000256" key="5">
    <source>
        <dbReference type="ARBA" id="ARBA00022989"/>
    </source>
</evidence>
<dbReference type="Pfam" id="PF00001">
    <property type="entry name" value="7tm_1"/>
    <property type="match status" value="1"/>
</dbReference>
<dbReference type="PANTHER" id="PTHR24249:SF418">
    <property type="entry name" value="G-PROTEIN COUPLED RECEPTORS FAMILY 1 PROFILE DOMAIN-CONTAINING PROTEIN"/>
    <property type="match status" value="1"/>
</dbReference>
<gene>
    <name evidence="13 14 15" type="primary">LOC107273933</name>
</gene>
<keyword evidence="3" id="KW-1003">Cell membrane</keyword>
<evidence type="ECO:0000256" key="1">
    <source>
        <dbReference type="ARBA" id="ARBA00004651"/>
    </source>
</evidence>
<dbReference type="PROSITE" id="PS50262">
    <property type="entry name" value="G_PROTEIN_RECEP_F1_2"/>
    <property type="match status" value="1"/>
</dbReference>
<comment type="similarity">
    <text evidence="2">Belongs to the G-protein coupled receptor 1 family.</text>
</comment>
<dbReference type="InterPro" id="IPR000276">
    <property type="entry name" value="GPCR_Rhodpsn"/>
</dbReference>
<evidence type="ECO:0000256" key="8">
    <source>
        <dbReference type="ARBA" id="ARBA00023170"/>
    </source>
</evidence>
<dbReference type="SUPFAM" id="SSF81321">
    <property type="entry name" value="Family A G protein-coupled receptor-like"/>
    <property type="match status" value="1"/>
</dbReference>
<dbReference type="InterPro" id="IPR050569">
    <property type="entry name" value="TAAR"/>
</dbReference>
<dbReference type="GO" id="GO:0005886">
    <property type="term" value="C:plasma membrane"/>
    <property type="evidence" value="ECO:0007669"/>
    <property type="project" value="UniProtKB-SubCell"/>
</dbReference>
<dbReference type="RefSeq" id="XP_015608084.1">
    <property type="nucleotide sequence ID" value="XM_015752598.2"/>
</dbReference>
<evidence type="ECO:0000313" key="12">
    <source>
        <dbReference type="Proteomes" id="UP000694920"/>
    </source>
</evidence>
<comment type="subcellular location">
    <subcellularLocation>
        <location evidence="1">Cell membrane</location>
        <topology evidence="1">Multi-pass membrane protein</topology>
    </subcellularLocation>
</comment>
<evidence type="ECO:0000259" key="11">
    <source>
        <dbReference type="PROSITE" id="PS50262"/>
    </source>
</evidence>
<evidence type="ECO:0000256" key="2">
    <source>
        <dbReference type="ARBA" id="ARBA00010663"/>
    </source>
</evidence>